<dbReference type="VEuPathDB" id="FungiDB:P170DRAFT_438366"/>
<dbReference type="AlphaFoldDB" id="A0A2I2G1C3"/>
<dbReference type="EMBL" id="MSFO01000006">
    <property type="protein sequence ID" value="PLB46656.1"/>
    <property type="molecule type" value="Genomic_DNA"/>
</dbReference>
<comment type="caution">
    <text evidence="2">The sequence shown here is derived from an EMBL/GenBank/DDBJ whole genome shotgun (WGS) entry which is preliminary data.</text>
</comment>
<reference evidence="2 3" key="1">
    <citation type="submission" date="2016-12" db="EMBL/GenBank/DDBJ databases">
        <title>The genomes of Aspergillus section Nigri reveals drivers in fungal speciation.</title>
        <authorList>
            <consortium name="DOE Joint Genome Institute"/>
            <person name="Vesth T.C."/>
            <person name="Nybo J."/>
            <person name="Theobald S."/>
            <person name="Brandl J."/>
            <person name="Frisvad J.C."/>
            <person name="Nielsen K.F."/>
            <person name="Lyhne E.K."/>
            <person name="Kogle M.E."/>
            <person name="Kuo A."/>
            <person name="Riley R."/>
            <person name="Clum A."/>
            <person name="Nolan M."/>
            <person name="Lipzen A."/>
            <person name="Salamov A."/>
            <person name="Henrissat B."/>
            <person name="Wiebenga A."/>
            <person name="De Vries R.P."/>
            <person name="Grigoriev I.V."/>
            <person name="Mortensen U.H."/>
            <person name="Andersen M.R."/>
            <person name="Baker S.E."/>
        </authorList>
    </citation>
    <scope>NUCLEOTIDE SEQUENCE [LARGE SCALE GENOMIC DNA]</scope>
    <source>
        <strain evidence="2 3">IBT 23096</strain>
    </source>
</reference>
<evidence type="ECO:0000313" key="3">
    <source>
        <dbReference type="Proteomes" id="UP000234275"/>
    </source>
</evidence>
<evidence type="ECO:0000313" key="2">
    <source>
        <dbReference type="EMBL" id="PLB46656.1"/>
    </source>
</evidence>
<name>A0A2I2G1C3_9EURO</name>
<dbReference type="Proteomes" id="UP000234275">
    <property type="component" value="Unassembled WGS sequence"/>
</dbReference>
<proteinExistence type="predicted"/>
<feature type="region of interest" description="Disordered" evidence="1">
    <location>
        <begin position="1"/>
        <end position="43"/>
    </location>
</feature>
<organism evidence="2 3">
    <name type="scientific">Aspergillus steynii IBT 23096</name>
    <dbReference type="NCBI Taxonomy" id="1392250"/>
    <lineage>
        <taxon>Eukaryota</taxon>
        <taxon>Fungi</taxon>
        <taxon>Dikarya</taxon>
        <taxon>Ascomycota</taxon>
        <taxon>Pezizomycotina</taxon>
        <taxon>Eurotiomycetes</taxon>
        <taxon>Eurotiomycetidae</taxon>
        <taxon>Eurotiales</taxon>
        <taxon>Aspergillaceae</taxon>
        <taxon>Aspergillus</taxon>
        <taxon>Aspergillus subgen. Circumdati</taxon>
    </lineage>
</organism>
<dbReference type="GeneID" id="36557285"/>
<dbReference type="RefSeq" id="XP_024701958.1">
    <property type="nucleotide sequence ID" value="XM_024849586.1"/>
</dbReference>
<dbReference type="OrthoDB" id="4173262at2759"/>
<evidence type="ECO:0000256" key="1">
    <source>
        <dbReference type="SAM" id="MobiDB-lite"/>
    </source>
</evidence>
<keyword evidence="3" id="KW-1185">Reference proteome</keyword>
<sequence>MTDPSTPPNQTTISTPTAPRAVSPSPSPPGLYLPTDRPGNEGFHDRRRRLERLQESIHLDAGQLRDILKRIYRYDHAGRELIWKKKWLDQFVPETFEGAVVTEEVAGEALEEAIDRSLVRLCRPSAYDVYRYAVRLNRNEPGSRKYHIFTVIWDGFTPDVPEELEGLPNLKFNEERRKVFWYPSRN</sequence>
<gene>
    <name evidence="2" type="ORF">P170DRAFT_438366</name>
</gene>
<protein>
    <submittedName>
        <fullName evidence="2">Uncharacterized protein</fullName>
    </submittedName>
</protein>
<accession>A0A2I2G1C3</accession>
<feature type="compositionally biased region" description="Low complexity" evidence="1">
    <location>
        <begin position="14"/>
        <end position="24"/>
    </location>
</feature>